<dbReference type="InterPro" id="IPR000600">
    <property type="entry name" value="ROK"/>
</dbReference>
<dbReference type="RefSeq" id="WP_387412864.1">
    <property type="nucleotide sequence ID" value="NZ_JBIASD010000012.1"/>
</dbReference>
<reference evidence="2 3" key="1">
    <citation type="submission" date="2024-10" db="EMBL/GenBank/DDBJ databases">
        <title>The Natural Products Discovery Center: Release of the First 8490 Sequenced Strains for Exploring Actinobacteria Biosynthetic Diversity.</title>
        <authorList>
            <person name="Kalkreuter E."/>
            <person name="Kautsar S.A."/>
            <person name="Yang D."/>
            <person name="Bader C.D."/>
            <person name="Teijaro C.N."/>
            <person name="Fluegel L."/>
            <person name="Davis C.M."/>
            <person name="Simpson J.R."/>
            <person name="Lauterbach L."/>
            <person name="Steele A.D."/>
            <person name="Gui C."/>
            <person name="Meng S."/>
            <person name="Li G."/>
            <person name="Viehrig K."/>
            <person name="Ye F."/>
            <person name="Su P."/>
            <person name="Kiefer A.F."/>
            <person name="Nichols A."/>
            <person name="Cepeda A.J."/>
            <person name="Yan W."/>
            <person name="Fan B."/>
            <person name="Jiang Y."/>
            <person name="Adhikari A."/>
            <person name="Zheng C.-J."/>
            <person name="Schuster L."/>
            <person name="Cowan T.M."/>
            <person name="Smanski M.J."/>
            <person name="Chevrette M.G."/>
            <person name="De Carvalho L.P.S."/>
            <person name="Shen B."/>
        </authorList>
    </citation>
    <scope>NUCLEOTIDE SEQUENCE [LARGE SCALE GENOMIC DNA]</scope>
    <source>
        <strain evidence="2 3">NPDC002173</strain>
    </source>
</reference>
<dbReference type="Gene3D" id="3.30.420.40">
    <property type="match status" value="2"/>
</dbReference>
<dbReference type="InterPro" id="IPR043129">
    <property type="entry name" value="ATPase_NBD"/>
</dbReference>
<evidence type="ECO:0000256" key="1">
    <source>
        <dbReference type="ARBA" id="ARBA00006479"/>
    </source>
</evidence>
<dbReference type="Pfam" id="PF00480">
    <property type="entry name" value="ROK"/>
    <property type="match status" value="1"/>
</dbReference>
<name>A0ABW6SRW7_9ACTN</name>
<comment type="caution">
    <text evidence="2">The sequence shown here is derived from an EMBL/GenBank/DDBJ whole genome shotgun (WGS) entry which is preliminary data.</text>
</comment>
<organism evidence="2 3">
    <name type="scientific">Microtetraspora malaysiensis</name>
    <dbReference type="NCBI Taxonomy" id="161358"/>
    <lineage>
        <taxon>Bacteria</taxon>
        <taxon>Bacillati</taxon>
        <taxon>Actinomycetota</taxon>
        <taxon>Actinomycetes</taxon>
        <taxon>Streptosporangiales</taxon>
        <taxon>Streptosporangiaceae</taxon>
        <taxon>Microtetraspora</taxon>
    </lineage>
</organism>
<gene>
    <name evidence="2" type="ORF">ACFYXI_19230</name>
</gene>
<evidence type="ECO:0000313" key="3">
    <source>
        <dbReference type="Proteomes" id="UP001602013"/>
    </source>
</evidence>
<evidence type="ECO:0000313" key="2">
    <source>
        <dbReference type="EMBL" id="MFF3667732.1"/>
    </source>
</evidence>
<dbReference type="EMBL" id="JBIASD010000012">
    <property type="protein sequence ID" value="MFF3667732.1"/>
    <property type="molecule type" value="Genomic_DNA"/>
</dbReference>
<keyword evidence="3" id="KW-1185">Reference proteome</keyword>
<proteinExistence type="inferred from homology"/>
<comment type="similarity">
    <text evidence="1">Belongs to the ROK (NagC/XylR) family.</text>
</comment>
<sequence>MPEALLADAIGLDVTLENGVRAPTVAEYWFGEGVGASPFALVTLGAEVGCGLIVDGRLVTGAN</sequence>
<dbReference type="SUPFAM" id="SSF53067">
    <property type="entry name" value="Actin-like ATPase domain"/>
    <property type="match status" value="1"/>
</dbReference>
<accession>A0ABW6SRW7</accession>
<protein>
    <submittedName>
        <fullName evidence="2">ROK family protein</fullName>
    </submittedName>
</protein>
<dbReference type="Proteomes" id="UP001602013">
    <property type="component" value="Unassembled WGS sequence"/>
</dbReference>